<reference evidence="2" key="2">
    <citation type="journal article" date="2021" name="World Allergy Organ. J.">
        <title>Chromosome-level assembly of Dermatophagoides farinae genome and transcriptome reveals two novel allergens Der f 37 and Der f 39.</title>
        <authorList>
            <person name="Chen J."/>
            <person name="Cai Z."/>
            <person name="Fan D."/>
            <person name="Hu J."/>
            <person name="Hou Y."/>
            <person name="He Y."/>
            <person name="Zhang Z."/>
            <person name="Zhao Z."/>
            <person name="Gao P."/>
            <person name="Hu W."/>
            <person name="Sun J."/>
            <person name="Li J."/>
            <person name="Ji K."/>
        </authorList>
    </citation>
    <scope>NUCLEOTIDE SEQUENCE</scope>
    <source>
        <strain evidence="2">JKM2019</strain>
    </source>
</reference>
<keyword evidence="1" id="KW-1133">Transmembrane helix</keyword>
<gene>
    <name evidence="2" type="ORF">HUG17_3445</name>
</gene>
<evidence type="ECO:0000256" key="1">
    <source>
        <dbReference type="SAM" id="Phobius"/>
    </source>
</evidence>
<keyword evidence="1" id="KW-0472">Membrane</keyword>
<evidence type="ECO:0000313" key="2">
    <source>
        <dbReference type="EMBL" id="KAH7639412.1"/>
    </source>
</evidence>
<proteinExistence type="predicted"/>
<reference evidence="2" key="1">
    <citation type="submission" date="2020-06" db="EMBL/GenBank/DDBJ databases">
        <authorList>
            <person name="Ji K."/>
            <person name="Li J."/>
        </authorList>
    </citation>
    <scope>NUCLEOTIDE SEQUENCE</scope>
    <source>
        <strain evidence="2">JKM2019</strain>
        <tissue evidence="2">Whole body</tissue>
    </source>
</reference>
<protein>
    <submittedName>
        <fullName evidence="2">Uncharacterized protein</fullName>
    </submittedName>
</protein>
<feature type="transmembrane region" description="Helical" evidence="1">
    <location>
        <begin position="16"/>
        <end position="39"/>
    </location>
</feature>
<dbReference type="Proteomes" id="UP000828236">
    <property type="component" value="Unassembled WGS sequence"/>
</dbReference>
<accession>A0A9D4SET7</accession>
<organism evidence="2">
    <name type="scientific">Dermatophagoides farinae</name>
    <name type="common">American house dust mite</name>
    <dbReference type="NCBI Taxonomy" id="6954"/>
    <lineage>
        <taxon>Eukaryota</taxon>
        <taxon>Metazoa</taxon>
        <taxon>Ecdysozoa</taxon>
        <taxon>Arthropoda</taxon>
        <taxon>Chelicerata</taxon>
        <taxon>Arachnida</taxon>
        <taxon>Acari</taxon>
        <taxon>Acariformes</taxon>
        <taxon>Sarcoptiformes</taxon>
        <taxon>Astigmata</taxon>
        <taxon>Psoroptidia</taxon>
        <taxon>Analgoidea</taxon>
        <taxon>Pyroglyphidae</taxon>
        <taxon>Dermatophagoidinae</taxon>
        <taxon>Dermatophagoides</taxon>
    </lineage>
</organism>
<keyword evidence="1" id="KW-0812">Transmembrane</keyword>
<dbReference type="EMBL" id="SDOV01000007">
    <property type="protein sequence ID" value="KAH7639412.1"/>
    <property type="molecule type" value="Genomic_DNA"/>
</dbReference>
<name>A0A9D4SET7_DERFA</name>
<comment type="caution">
    <text evidence="2">The sequence shown here is derived from an EMBL/GenBank/DDBJ whole genome shotgun (WGS) entry which is preliminary data.</text>
</comment>
<feature type="transmembrane region" description="Helical" evidence="1">
    <location>
        <begin position="46"/>
        <end position="68"/>
    </location>
</feature>
<sequence length="139" mass="16403">MNIEILQMTNSTDHTYGVMMFLFLLVNYPTNAYLVMILIKKQMSILNNIIFITIISYQLSFIFIFHLITTQYVHQLHRPAKYVIRNYLNPSLLLISLNNRMKVSFWIENFHTKKMYGITYGGIEVITLKTFFKVMGPHA</sequence>
<dbReference type="AlphaFoldDB" id="A0A9D4SET7"/>